<evidence type="ECO:0000313" key="2">
    <source>
        <dbReference type="EMBL" id="AYF02643.1"/>
    </source>
</evidence>
<organism evidence="2 3">
    <name type="scientific">Paracoccus yeei</name>
    <dbReference type="NCBI Taxonomy" id="147645"/>
    <lineage>
        <taxon>Bacteria</taxon>
        <taxon>Pseudomonadati</taxon>
        <taxon>Pseudomonadota</taxon>
        <taxon>Alphaproteobacteria</taxon>
        <taxon>Rhodobacterales</taxon>
        <taxon>Paracoccaceae</taxon>
        <taxon>Paracoccus</taxon>
    </lineage>
</organism>
<dbReference type="EMBL" id="CP031078">
    <property type="protein sequence ID" value="AYF02643.1"/>
    <property type="molecule type" value="Genomic_DNA"/>
</dbReference>
<proteinExistence type="predicted"/>
<evidence type="ECO:0000313" key="3">
    <source>
        <dbReference type="Proteomes" id="UP000272010"/>
    </source>
</evidence>
<protein>
    <recommendedName>
        <fullName evidence="4">Helix-turn-helix domain-containing protein</fullName>
    </recommendedName>
</protein>
<gene>
    <name evidence="2" type="ORF">PY32053_03058</name>
</gene>
<name>A0A386UPF1_9RHOB</name>
<sequence length="169" mass="18754">MGRDRKNEQQTEHWTKMIRSTMETPAWRALTTTAQALYPWLKMEWKGPQANNNGKISLPVREAAERLGCGRDTAARGFHDLQAKGFLLLTSHGRMVEGKGAPPTYEITELAVPGCDSHSGKKLYLHWRPGHDFPVSGHAPVNPTGRNGRENKTPSSKSGRNVIKIGTKT</sequence>
<reference evidence="3" key="1">
    <citation type="submission" date="2018-07" db="EMBL/GenBank/DDBJ databases">
        <title>Genome Structure of the Opportunistic Pathogen Paracoccus yeei (Alphaproteobacteria) and Identification of Putative Virulence Factors.</title>
        <authorList>
            <person name="Lasek R."/>
            <person name="Szuplewska M."/>
            <person name="Mitura M."/>
            <person name="Decewicz P."/>
            <person name="Chmielowska C."/>
            <person name="Pawlot A."/>
            <person name="Sentkowska D."/>
            <person name="Czarnecki J."/>
            <person name="Bartosik D."/>
        </authorList>
    </citation>
    <scope>NUCLEOTIDE SEQUENCE [LARGE SCALE GENOMIC DNA]</scope>
    <source>
        <strain evidence="3">CCUG 32053</strain>
    </source>
</reference>
<dbReference type="Proteomes" id="UP000272010">
    <property type="component" value="Chromosome"/>
</dbReference>
<accession>A0A386UPF1</accession>
<feature type="region of interest" description="Disordered" evidence="1">
    <location>
        <begin position="134"/>
        <end position="169"/>
    </location>
</feature>
<dbReference type="RefSeq" id="WP_120443071.1">
    <property type="nucleotide sequence ID" value="NZ_CP031078.1"/>
</dbReference>
<evidence type="ECO:0000256" key="1">
    <source>
        <dbReference type="SAM" id="MobiDB-lite"/>
    </source>
</evidence>
<evidence type="ECO:0008006" key="4">
    <source>
        <dbReference type="Google" id="ProtNLM"/>
    </source>
</evidence>
<dbReference type="AlphaFoldDB" id="A0A386UPF1"/>